<gene>
    <name evidence="2" type="ORF">DKY63_09385</name>
</gene>
<sequence length="123" mass="14153">MTTIRPDADFQEFLKQGQFMLQRSRSSQRCFFYPRVLEPRTGNTDLEWVQASGLGTVYSATVIRPKPPAQPYNVSLVDLDEGPRMMTRIEGMPAEQVTIGLRVKARIVEEVDQFFVVFDPHHH</sequence>
<evidence type="ECO:0000313" key="3">
    <source>
        <dbReference type="Proteomes" id="UP000250299"/>
    </source>
</evidence>
<dbReference type="InterPro" id="IPR012340">
    <property type="entry name" value="NA-bd_OB-fold"/>
</dbReference>
<evidence type="ECO:0000313" key="2">
    <source>
        <dbReference type="EMBL" id="AWY40100.1"/>
    </source>
</evidence>
<dbReference type="Pfam" id="PF01796">
    <property type="entry name" value="OB_ChsH2_C"/>
    <property type="match status" value="1"/>
</dbReference>
<dbReference type="InterPro" id="IPR052513">
    <property type="entry name" value="Thioester_dehydratase-like"/>
</dbReference>
<dbReference type="InterPro" id="IPR002878">
    <property type="entry name" value="ChsH2_C"/>
</dbReference>
<dbReference type="PANTHER" id="PTHR34075">
    <property type="entry name" value="BLR3430 PROTEIN"/>
    <property type="match status" value="1"/>
</dbReference>
<protein>
    <recommendedName>
        <fullName evidence="1">ChsH2 C-terminal OB-fold domain-containing protein</fullName>
    </recommendedName>
</protein>
<accession>A0A2Z4RG64</accession>
<dbReference type="EMBL" id="CP029693">
    <property type="protein sequence ID" value="AWY40100.1"/>
    <property type="molecule type" value="Genomic_DNA"/>
</dbReference>
<dbReference type="OrthoDB" id="3182121at2"/>
<dbReference type="Proteomes" id="UP000250299">
    <property type="component" value="Chromosome"/>
</dbReference>
<feature type="domain" description="ChsH2 C-terminal OB-fold" evidence="1">
    <location>
        <begin position="48"/>
        <end position="107"/>
    </location>
</feature>
<dbReference type="PANTHER" id="PTHR34075:SF5">
    <property type="entry name" value="BLR3430 PROTEIN"/>
    <property type="match status" value="1"/>
</dbReference>
<reference evidence="2 3" key="1">
    <citation type="submission" date="2018-05" db="EMBL/GenBank/DDBJ databases">
        <title>Whole genome sequence of Pseudomonas putida JBC17.</title>
        <authorList>
            <person name="Lee Y.H."/>
            <person name="David K."/>
        </authorList>
    </citation>
    <scope>NUCLEOTIDE SEQUENCE [LARGE SCALE GENOMIC DNA]</scope>
    <source>
        <strain evidence="2 3">JBC17</strain>
    </source>
</reference>
<name>A0A2Z4RG64_PSEPU</name>
<dbReference type="AlphaFoldDB" id="A0A2Z4RG64"/>
<organism evidence="2 3">
    <name type="scientific">Pseudomonas putida</name>
    <name type="common">Arthrobacter siderocapsulatus</name>
    <dbReference type="NCBI Taxonomy" id="303"/>
    <lineage>
        <taxon>Bacteria</taxon>
        <taxon>Pseudomonadati</taxon>
        <taxon>Pseudomonadota</taxon>
        <taxon>Gammaproteobacteria</taxon>
        <taxon>Pseudomonadales</taxon>
        <taxon>Pseudomonadaceae</taxon>
        <taxon>Pseudomonas</taxon>
    </lineage>
</organism>
<evidence type="ECO:0000259" key="1">
    <source>
        <dbReference type="Pfam" id="PF01796"/>
    </source>
</evidence>
<dbReference type="SUPFAM" id="SSF50249">
    <property type="entry name" value="Nucleic acid-binding proteins"/>
    <property type="match status" value="1"/>
</dbReference>
<proteinExistence type="predicted"/>
<dbReference type="RefSeq" id="WP_090468964.1">
    <property type="nucleotide sequence ID" value="NZ_CP029693.1"/>
</dbReference>